<gene>
    <name evidence="4" type="ORF">FH972_024271</name>
</gene>
<dbReference type="Pfam" id="PF08487">
    <property type="entry name" value="VIT"/>
    <property type="match status" value="1"/>
</dbReference>
<dbReference type="Pfam" id="PF13768">
    <property type="entry name" value="VWA_3"/>
    <property type="match status" value="1"/>
</dbReference>
<evidence type="ECO:0000313" key="5">
    <source>
        <dbReference type="Proteomes" id="UP000327013"/>
    </source>
</evidence>
<feature type="region of interest" description="Disordered" evidence="1">
    <location>
        <begin position="400"/>
        <end position="432"/>
    </location>
</feature>
<organism evidence="4 5">
    <name type="scientific">Carpinus fangiana</name>
    <dbReference type="NCBI Taxonomy" id="176857"/>
    <lineage>
        <taxon>Eukaryota</taxon>
        <taxon>Viridiplantae</taxon>
        <taxon>Streptophyta</taxon>
        <taxon>Embryophyta</taxon>
        <taxon>Tracheophyta</taxon>
        <taxon>Spermatophyta</taxon>
        <taxon>Magnoliopsida</taxon>
        <taxon>eudicotyledons</taxon>
        <taxon>Gunneridae</taxon>
        <taxon>Pentapetalae</taxon>
        <taxon>rosids</taxon>
        <taxon>fabids</taxon>
        <taxon>Fagales</taxon>
        <taxon>Betulaceae</taxon>
        <taxon>Carpinus</taxon>
    </lineage>
</organism>
<name>A0A5N6KXY3_9ROSI</name>
<evidence type="ECO:0000259" key="2">
    <source>
        <dbReference type="PROSITE" id="PS50234"/>
    </source>
</evidence>
<evidence type="ECO:0000313" key="4">
    <source>
        <dbReference type="EMBL" id="KAB8356695.1"/>
    </source>
</evidence>
<feature type="compositionally biased region" description="Polar residues" evidence="1">
    <location>
        <begin position="550"/>
        <end position="564"/>
    </location>
</feature>
<evidence type="ECO:0000256" key="1">
    <source>
        <dbReference type="SAM" id="MobiDB-lite"/>
    </source>
</evidence>
<dbReference type="Gene3D" id="3.40.50.410">
    <property type="entry name" value="von Willebrand factor, type A domain"/>
    <property type="match status" value="1"/>
</dbReference>
<dbReference type="SMART" id="SM00609">
    <property type="entry name" value="VIT"/>
    <property type="match status" value="1"/>
</dbReference>
<dbReference type="InterPro" id="IPR002035">
    <property type="entry name" value="VWF_A"/>
</dbReference>
<comment type="caution">
    <text evidence="4">The sequence shown here is derived from an EMBL/GenBank/DDBJ whole genome shotgun (WGS) entry which is preliminary data.</text>
</comment>
<protein>
    <recommendedName>
        <fullName evidence="6">VIT domain-containing protein</fullName>
    </recommendedName>
</protein>
<keyword evidence="5" id="KW-1185">Reference proteome</keyword>
<accession>A0A5N6KXY3</accession>
<proteinExistence type="predicted"/>
<dbReference type="PANTHER" id="PTHR45737:SF6">
    <property type="entry name" value="VON WILLEBRAND FACTOR A DOMAIN-CONTAINING PROTEIN 5A"/>
    <property type="match status" value="1"/>
</dbReference>
<dbReference type="SUPFAM" id="SSF53300">
    <property type="entry name" value="vWA-like"/>
    <property type="match status" value="1"/>
</dbReference>
<sequence>MHCPSPTLFVVAIHSQTCTKHLTPLTTNKYCQVADKPKNQAAMASFHGHICGCYYLQQQIRYYLPQVDLKTHTTIQSSAYSTVLTQTYVNPLAEKALDKIRYTFPLYDGVSVVDFECRTGQRVIKGLVKERREAKATFDAAVERGETAGLLEQLPEASDVFTTTVSNIPPGSTVQVTIRYVGELKHDAEVDGLRLTIPTAIAPRYGSSYIPGRLLSEGTSFSSKSSEKPEIIFIADRSGSMDGNIPVLVSALRVFIKSLSPGLRFNICSFGSHSQLLWPKSKKYDQDSMNQALRHIETFSANFGGTETLGAVKQAIESRYGDISTELMLLTDGDIWQQEEFFGYLNEQVSKTKGAVRLFTLGIGGGVSHALIEALHSSTTSDEDGLSFEIVDRSRKVSARAASARPLPPGGAFSAPMSALPPPPPAPSGVFGAARKKKMSSSLFGSAAMSLFGSSSGSGGGGRPATASMSRSRVALASKPAPAPAFQAQVSTSEDLPSTFADNDIQAVFGGAPPPGSAESEQEADESIEYDALGSAPQSDGSASWGLSRKIQNPTGGWPSDSSKLTPQTLLERIIAAQTFDGFWKHNDVPWQDMSITPAKLAILGDEKHRNDLLVTAVVVLYLEERMADERDAWELIVDKARDWVEGLQSVQRREAEKDVWQMAKDVIDV</sequence>
<dbReference type="Proteomes" id="UP000327013">
    <property type="component" value="Unassembled WGS sequence"/>
</dbReference>
<feature type="domain" description="VIT" evidence="3">
    <location>
        <begin position="50"/>
        <end position="182"/>
    </location>
</feature>
<dbReference type="PANTHER" id="PTHR45737">
    <property type="entry name" value="VON WILLEBRAND FACTOR A DOMAIN-CONTAINING PROTEIN 5A"/>
    <property type="match status" value="1"/>
</dbReference>
<feature type="compositionally biased region" description="Acidic residues" evidence="1">
    <location>
        <begin position="520"/>
        <end position="529"/>
    </location>
</feature>
<dbReference type="PROSITE" id="PS51468">
    <property type="entry name" value="VIT"/>
    <property type="match status" value="1"/>
</dbReference>
<feature type="region of interest" description="Disordered" evidence="1">
    <location>
        <begin position="454"/>
        <end position="480"/>
    </location>
</feature>
<feature type="region of interest" description="Disordered" evidence="1">
    <location>
        <begin position="505"/>
        <end position="564"/>
    </location>
</feature>
<dbReference type="AlphaFoldDB" id="A0A5N6KXY3"/>
<dbReference type="SMART" id="SM00327">
    <property type="entry name" value="VWA"/>
    <property type="match status" value="1"/>
</dbReference>
<dbReference type="InterPro" id="IPR036465">
    <property type="entry name" value="vWFA_dom_sf"/>
</dbReference>
<dbReference type="OrthoDB" id="1938884at2759"/>
<feature type="compositionally biased region" description="Low complexity" evidence="1">
    <location>
        <begin position="400"/>
        <end position="418"/>
    </location>
</feature>
<dbReference type="InterPro" id="IPR013694">
    <property type="entry name" value="VIT"/>
</dbReference>
<evidence type="ECO:0000259" key="3">
    <source>
        <dbReference type="PROSITE" id="PS51468"/>
    </source>
</evidence>
<dbReference type="PROSITE" id="PS50234">
    <property type="entry name" value="VWFA"/>
    <property type="match status" value="1"/>
</dbReference>
<evidence type="ECO:0008006" key="6">
    <source>
        <dbReference type="Google" id="ProtNLM"/>
    </source>
</evidence>
<feature type="domain" description="VWFA" evidence="2">
    <location>
        <begin position="230"/>
        <end position="407"/>
    </location>
</feature>
<dbReference type="EMBL" id="VIBQ01000016">
    <property type="protein sequence ID" value="KAB8356695.1"/>
    <property type="molecule type" value="Genomic_DNA"/>
</dbReference>
<reference evidence="4 5" key="1">
    <citation type="submission" date="2019-06" db="EMBL/GenBank/DDBJ databases">
        <title>A chromosomal-level reference genome of Carpinus fangiana (Coryloideae, Betulaceae).</title>
        <authorList>
            <person name="Yang X."/>
            <person name="Wang Z."/>
            <person name="Zhang L."/>
            <person name="Hao G."/>
            <person name="Liu J."/>
            <person name="Yang Y."/>
        </authorList>
    </citation>
    <scope>NUCLEOTIDE SEQUENCE [LARGE SCALE GENOMIC DNA]</scope>
    <source>
        <strain evidence="4">Cfa_2016G</strain>
        <tissue evidence="4">Leaf</tissue>
    </source>
</reference>